<proteinExistence type="predicted"/>
<reference evidence="2 3" key="1">
    <citation type="journal article" date="2010" name="Appl. Environ. Microbiol.">
        <title>The genome sequence of the crenarchaeon Acidilobus saccharovorans supports a new order, Acidilobales, and suggests an important ecological role in terrestrial acidic hot springs.</title>
        <authorList>
            <person name="Mardanov A.V."/>
            <person name="Svetlitchnyi V.A."/>
            <person name="Beletsky A.V."/>
            <person name="Prokofeva M.I."/>
            <person name="Bonch-Osmolovskaya E.A."/>
            <person name="Ravin N.V."/>
            <person name="Skryabin K.G."/>
        </authorList>
    </citation>
    <scope>NUCLEOTIDE SEQUENCE [LARGE SCALE GENOMIC DNA]</scope>
    <source>
        <strain evidence="3">DSM 16705 / JCM 18335 / VKM B-2471 / 345-15</strain>
    </source>
</reference>
<protein>
    <submittedName>
        <fullName evidence="2">Methyltransferase type 11</fullName>
    </submittedName>
</protein>
<dbReference type="HOGENOM" id="CLU_037990_12_0_2"/>
<evidence type="ECO:0000313" key="3">
    <source>
        <dbReference type="Proteomes" id="UP000000346"/>
    </source>
</evidence>
<dbReference type="Gene3D" id="3.40.50.150">
    <property type="entry name" value="Vaccinia Virus protein VP39"/>
    <property type="match status" value="1"/>
</dbReference>
<name>D9PZ47_ACIS3</name>
<dbReference type="GO" id="GO:0032259">
    <property type="term" value="P:methylation"/>
    <property type="evidence" value="ECO:0007669"/>
    <property type="project" value="UniProtKB-KW"/>
</dbReference>
<dbReference type="STRING" id="666510.ASAC_1429"/>
<dbReference type="AlphaFoldDB" id="D9PZ47"/>
<accession>D9PZ47</accession>
<gene>
    <name evidence="2" type="ordered locus">ASAC_1429</name>
</gene>
<dbReference type="EMBL" id="CP001742">
    <property type="protein sequence ID" value="ADL19834.1"/>
    <property type="molecule type" value="Genomic_DNA"/>
</dbReference>
<evidence type="ECO:0000313" key="2">
    <source>
        <dbReference type="EMBL" id="ADL19834.1"/>
    </source>
</evidence>
<dbReference type="InterPro" id="IPR029063">
    <property type="entry name" value="SAM-dependent_MTases_sf"/>
</dbReference>
<feature type="domain" description="Methyltransferase type 11" evidence="1">
    <location>
        <begin position="59"/>
        <end position="153"/>
    </location>
</feature>
<keyword evidence="2" id="KW-0808">Transferase</keyword>
<dbReference type="SUPFAM" id="SSF53335">
    <property type="entry name" value="S-adenosyl-L-methionine-dependent methyltransferases"/>
    <property type="match status" value="1"/>
</dbReference>
<organism evidence="2 3">
    <name type="scientific">Acidilobus saccharovorans (strain DSM 16705 / JCM 18335 / VKM B-2471 / 345-15)</name>
    <dbReference type="NCBI Taxonomy" id="666510"/>
    <lineage>
        <taxon>Archaea</taxon>
        <taxon>Thermoproteota</taxon>
        <taxon>Thermoprotei</taxon>
        <taxon>Acidilobales</taxon>
        <taxon>Acidilobaceae</taxon>
        <taxon>Acidilobus</taxon>
    </lineage>
</organism>
<dbReference type="InterPro" id="IPR013216">
    <property type="entry name" value="Methyltransf_11"/>
</dbReference>
<sequence>MSGLEGELWNLIVDDIQRLSTKGCYEPVSDAISFYLARKLRVLAAALIGLNRDPPEAILDAGCGPGTSTKVVRALYPRAKVVAMDPGALNLLRASRAAGDGTGAAQGMFEHMPFREGSFDGAVAMFSFRDAANYLMALDEFSRVLKDDGRLAILDLYRPENSLELAMSLMQFRYIGPAIGLAMGCGRDGLKFGDIYRTVLSMLTPSQLVREASRRFRRVSFKPTPFLVGILYAEGPRRPS</sequence>
<keyword evidence="3" id="KW-1185">Reference proteome</keyword>
<dbReference type="InParanoid" id="D9PZ47"/>
<dbReference type="OrthoDB" id="30774at2157"/>
<dbReference type="Proteomes" id="UP000000346">
    <property type="component" value="Chromosome"/>
</dbReference>
<dbReference type="Pfam" id="PF08241">
    <property type="entry name" value="Methyltransf_11"/>
    <property type="match status" value="1"/>
</dbReference>
<dbReference type="RefSeq" id="WP_013267346.1">
    <property type="nucleotide sequence ID" value="NC_014374.1"/>
</dbReference>
<evidence type="ECO:0000259" key="1">
    <source>
        <dbReference type="Pfam" id="PF08241"/>
    </source>
</evidence>
<dbReference type="eggNOG" id="arCOG04348">
    <property type="taxonomic scope" value="Archaea"/>
</dbReference>
<keyword evidence="2" id="KW-0489">Methyltransferase</keyword>
<dbReference type="GO" id="GO:0008757">
    <property type="term" value="F:S-adenosylmethionine-dependent methyltransferase activity"/>
    <property type="evidence" value="ECO:0007669"/>
    <property type="project" value="InterPro"/>
</dbReference>
<dbReference type="PANTHER" id="PTHR43591">
    <property type="entry name" value="METHYLTRANSFERASE"/>
    <property type="match status" value="1"/>
</dbReference>
<dbReference type="GeneID" id="9499688"/>
<dbReference type="KEGG" id="asc:ASAC_1429"/>
<dbReference type="CDD" id="cd02440">
    <property type="entry name" value="AdoMet_MTases"/>
    <property type="match status" value="1"/>
</dbReference>